<proteinExistence type="predicted"/>
<protein>
    <submittedName>
        <fullName evidence="1">29425_t:CDS:1</fullName>
    </submittedName>
</protein>
<sequence>MLSSIEENTEIRKALKKKVLDRTGEESMNHKLAIYKLVVKRL</sequence>
<feature type="non-terminal residue" evidence="1">
    <location>
        <position position="1"/>
    </location>
</feature>
<evidence type="ECO:0000313" key="2">
    <source>
        <dbReference type="Proteomes" id="UP000789901"/>
    </source>
</evidence>
<dbReference type="EMBL" id="CAJVQB010034741">
    <property type="protein sequence ID" value="CAG8821585.1"/>
    <property type="molecule type" value="Genomic_DNA"/>
</dbReference>
<gene>
    <name evidence="1" type="ORF">GMARGA_LOCUS27863</name>
</gene>
<evidence type="ECO:0000313" key="1">
    <source>
        <dbReference type="EMBL" id="CAG8821585.1"/>
    </source>
</evidence>
<reference evidence="1 2" key="1">
    <citation type="submission" date="2021-06" db="EMBL/GenBank/DDBJ databases">
        <authorList>
            <person name="Kallberg Y."/>
            <person name="Tangrot J."/>
            <person name="Rosling A."/>
        </authorList>
    </citation>
    <scope>NUCLEOTIDE SEQUENCE [LARGE SCALE GENOMIC DNA]</scope>
    <source>
        <strain evidence="1 2">120-4 pot B 10/14</strain>
    </source>
</reference>
<name>A0ABN7W8B3_GIGMA</name>
<organism evidence="1 2">
    <name type="scientific">Gigaspora margarita</name>
    <dbReference type="NCBI Taxonomy" id="4874"/>
    <lineage>
        <taxon>Eukaryota</taxon>
        <taxon>Fungi</taxon>
        <taxon>Fungi incertae sedis</taxon>
        <taxon>Mucoromycota</taxon>
        <taxon>Glomeromycotina</taxon>
        <taxon>Glomeromycetes</taxon>
        <taxon>Diversisporales</taxon>
        <taxon>Gigasporaceae</taxon>
        <taxon>Gigaspora</taxon>
    </lineage>
</organism>
<comment type="caution">
    <text evidence="1">The sequence shown here is derived from an EMBL/GenBank/DDBJ whole genome shotgun (WGS) entry which is preliminary data.</text>
</comment>
<keyword evidence="2" id="KW-1185">Reference proteome</keyword>
<dbReference type="Proteomes" id="UP000789901">
    <property type="component" value="Unassembled WGS sequence"/>
</dbReference>
<accession>A0ABN7W8B3</accession>
<feature type="non-terminal residue" evidence="1">
    <location>
        <position position="42"/>
    </location>
</feature>